<feature type="domain" description="ParE-like toxin" evidence="1">
    <location>
        <begin position="22"/>
        <end position="80"/>
    </location>
</feature>
<dbReference type="Pfam" id="PF24732">
    <property type="entry name" value="ParE_like"/>
    <property type="match status" value="1"/>
</dbReference>
<name>A0A1I3VB92_9GAMM</name>
<evidence type="ECO:0000259" key="1">
    <source>
        <dbReference type="Pfam" id="PF24732"/>
    </source>
</evidence>
<evidence type="ECO:0000313" key="3">
    <source>
        <dbReference type="Proteomes" id="UP000198841"/>
    </source>
</evidence>
<organism evidence="2 3">
    <name type="scientific">Candidatus Pantoea symbiotica</name>
    <dbReference type="NCBI Taxonomy" id="1884370"/>
    <lineage>
        <taxon>Bacteria</taxon>
        <taxon>Pseudomonadati</taxon>
        <taxon>Pseudomonadota</taxon>
        <taxon>Gammaproteobacteria</taxon>
        <taxon>Enterobacterales</taxon>
        <taxon>Erwiniaceae</taxon>
        <taxon>Pantoea</taxon>
    </lineage>
</organism>
<evidence type="ECO:0000313" key="2">
    <source>
        <dbReference type="EMBL" id="SFJ92555.1"/>
    </source>
</evidence>
<keyword evidence="3" id="KW-1185">Reference proteome</keyword>
<sequence length="84" mass="9825">MSQRNQTLTEGLVAPVNVPEPCRRKAVRQLTLFRCGKNNFTRIKANGSDYLKIDIGLFWRLLSKNSGKDWELMTHERYSKAIWK</sequence>
<comment type="caution">
    <text evidence="2">The sequence shown here is derived from an EMBL/GenBank/DDBJ whole genome shotgun (WGS) entry which is preliminary data.</text>
</comment>
<reference evidence="2 3" key="1">
    <citation type="submission" date="2016-10" db="EMBL/GenBank/DDBJ databases">
        <authorList>
            <person name="Varghese N."/>
            <person name="Submissions S."/>
        </authorList>
    </citation>
    <scope>NUCLEOTIDE SEQUENCE [LARGE SCALE GENOMIC DNA]</scope>
    <source>
        <strain evidence="2 3">YR512</strain>
    </source>
</reference>
<dbReference type="RefSeq" id="WP_091003636.1">
    <property type="nucleotide sequence ID" value="NZ_FOSD01000003.1"/>
</dbReference>
<gene>
    <name evidence="2" type="ORF">SAMN05518863_103340</name>
</gene>
<protein>
    <recommendedName>
        <fullName evidence="1">ParE-like toxin domain-containing protein</fullName>
    </recommendedName>
</protein>
<proteinExistence type="predicted"/>
<dbReference type="EMBL" id="FOSD01000003">
    <property type="protein sequence ID" value="SFJ92555.1"/>
    <property type="molecule type" value="Genomic_DNA"/>
</dbReference>
<dbReference type="InterPro" id="IPR056925">
    <property type="entry name" value="ParE-like"/>
</dbReference>
<dbReference type="Proteomes" id="UP000198841">
    <property type="component" value="Unassembled WGS sequence"/>
</dbReference>
<accession>A0A1I3VB92</accession>